<dbReference type="PANTHER" id="PTHR46663:SF2">
    <property type="entry name" value="GGDEF DOMAIN-CONTAINING PROTEIN"/>
    <property type="match status" value="1"/>
</dbReference>
<dbReference type="InterPro" id="IPR029787">
    <property type="entry name" value="Nucleotide_cyclase"/>
</dbReference>
<keyword evidence="4" id="KW-0472">Membrane</keyword>
<reference evidence="6 7" key="1">
    <citation type="submission" date="2012-11" db="EMBL/GenBank/DDBJ databases">
        <title>Genome assembly of Thiorhodococcus sp. AK35.</title>
        <authorList>
            <person name="Nupur N."/>
            <person name="Khatri I."/>
            <person name="Subramanian S."/>
            <person name="Pinnaka A."/>
        </authorList>
    </citation>
    <scope>NUCLEOTIDE SEQUENCE [LARGE SCALE GENOMIC DNA]</scope>
    <source>
        <strain evidence="6 7">AK35</strain>
    </source>
</reference>
<organism evidence="6 7">
    <name type="scientific">Imhoffiella purpurea</name>
    <dbReference type="NCBI Taxonomy" id="1249627"/>
    <lineage>
        <taxon>Bacteria</taxon>
        <taxon>Pseudomonadati</taxon>
        <taxon>Pseudomonadota</taxon>
        <taxon>Gammaproteobacteria</taxon>
        <taxon>Chromatiales</taxon>
        <taxon>Chromatiaceae</taxon>
        <taxon>Imhoffiella</taxon>
    </lineage>
</organism>
<dbReference type="Gene3D" id="3.30.70.270">
    <property type="match status" value="1"/>
</dbReference>
<feature type="transmembrane region" description="Helical" evidence="4">
    <location>
        <begin position="273"/>
        <end position="290"/>
    </location>
</feature>
<dbReference type="Pfam" id="PF00990">
    <property type="entry name" value="GGDEF"/>
    <property type="match status" value="1"/>
</dbReference>
<dbReference type="AlphaFoldDB" id="W9VYH9"/>
<feature type="compositionally biased region" description="Basic and acidic residues" evidence="3">
    <location>
        <begin position="656"/>
        <end position="665"/>
    </location>
</feature>
<keyword evidence="2" id="KW-0175">Coiled coil</keyword>
<dbReference type="SUPFAM" id="SSF55073">
    <property type="entry name" value="Nucleotide cyclase"/>
    <property type="match status" value="1"/>
</dbReference>
<dbReference type="InterPro" id="IPR000160">
    <property type="entry name" value="GGDEF_dom"/>
</dbReference>
<evidence type="ECO:0000313" key="6">
    <source>
        <dbReference type="EMBL" id="EXJ15445.1"/>
    </source>
</evidence>
<dbReference type="Pfam" id="PF07695">
    <property type="entry name" value="7TMR-DISM_7TM"/>
    <property type="match status" value="1"/>
</dbReference>
<protein>
    <recommendedName>
        <fullName evidence="5">GGDEF domain-containing protein</fullName>
    </recommendedName>
</protein>
<keyword evidence="4" id="KW-0812">Transmembrane</keyword>
<dbReference type="GO" id="GO:0003824">
    <property type="term" value="F:catalytic activity"/>
    <property type="evidence" value="ECO:0007669"/>
    <property type="project" value="UniProtKB-ARBA"/>
</dbReference>
<feature type="transmembrane region" description="Helical" evidence="4">
    <location>
        <begin position="234"/>
        <end position="253"/>
    </location>
</feature>
<feature type="transmembrane region" description="Helical" evidence="4">
    <location>
        <begin position="335"/>
        <end position="355"/>
    </location>
</feature>
<dbReference type="RefSeq" id="WP_052347996.1">
    <property type="nucleotide sequence ID" value="NZ_AONC01000026.1"/>
</dbReference>
<dbReference type="InterPro" id="IPR043128">
    <property type="entry name" value="Rev_trsase/Diguanyl_cyclase"/>
</dbReference>
<evidence type="ECO:0000256" key="3">
    <source>
        <dbReference type="SAM" id="MobiDB-lite"/>
    </source>
</evidence>
<comment type="cofactor">
    <cofactor evidence="1">
        <name>Mg(2+)</name>
        <dbReference type="ChEBI" id="CHEBI:18420"/>
    </cofactor>
</comment>
<dbReference type="CDD" id="cd01949">
    <property type="entry name" value="GGDEF"/>
    <property type="match status" value="1"/>
</dbReference>
<dbReference type="Pfam" id="PF07696">
    <property type="entry name" value="7TMR-DISMED2"/>
    <property type="match status" value="1"/>
</dbReference>
<evidence type="ECO:0000313" key="7">
    <source>
        <dbReference type="Proteomes" id="UP000019460"/>
    </source>
</evidence>
<dbReference type="Gene3D" id="2.60.40.2380">
    <property type="match status" value="1"/>
</dbReference>
<dbReference type="InterPro" id="IPR011622">
    <property type="entry name" value="7TMR_DISM_rcpt_extracell_dom2"/>
</dbReference>
<comment type="caution">
    <text evidence="6">The sequence shown here is derived from an EMBL/GenBank/DDBJ whole genome shotgun (WGS) entry which is preliminary data.</text>
</comment>
<proteinExistence type="predicted"/>
<dbReference type="EMBL" id="AONC01000026">
    <property type="protein sequence ID" value="EXJ15445.1"/>
    <property type="molecule type" value="Genomic_DNA"/>
</dbReference>
<dbReference type="InterPro" id="IPR011623">
    <property type="entry name" value="7TMR_DISM_rcpt_extracell_dom1"/>
</dbReference>
<dbReference type="NCBIfam" id="TIGR00254">
    <property type="entry name" value="GGDEF"/>
    <property type="match status" value="1"/>
</dbReference>
<dbReference type="PROSITE" id="PS50887">
    <property type="entry name" value="GGDEF"/>
    <property type="match status" value="1"/>
</dbReference>
<dbReference type="InterPro" id="IPR052163">
    <property type="entry name" value="DGC-Regulatory_Protein"/>
</dbReference>
<dbReference type="FunFam" id="3.30.70.270:FF:000001">
    <property type="entry name" value="Diguanylate cyclase domain protein"/>
    <property type="match status" value="1"/>
</dbReference>
<feature type="transmembrane region" description="Helical" evidence="4">
    <location>
        <begin position="392"/>
        <end position="413"/>
    </location>
</feature>
<dbReference type="eggNOG" id="COG2199">
    <property type="taxonomic scope" value="Bacteria"/>
</dbReference>
<dbReference type="Proteomes" id="UP000019460">
    <property type="component" value="Unassembled WGS sequence"/>
</dbReference>
<dbReference type="PANTHER" id="PTHR46663">
    <property type="entry name" value="DIGUANYLATE CYCLASE DGCT-RELATED"/>
    <property type="match status" value="1"/>
</dbReference>
<dbReference type="STRING" id="1249627.D779_1409"/>
<keyword evidence="7" id="KW-1185">Reference proteome</keyword>
<dbReference type="SMART" id="SM00267">
    <property type="entry name" value="GGDEF"/>
    <property type="match status" value="1"/>
</dbReference>
<feature type="transmembrane region" description="Helical" evidence="4">
    <location>
        <begin position="362"/>
        <end position="380"/>
    </location>
</feature>
<feature type="coiled-coil region" evidence="2">
    <location>
        <begin position="445"/>
        <end position="479"/>
    </location>
</feature>
<evidence type="ECO:0000256" key="1">
    <source>
        <dbReference type="ARBA" id="ARBA00001946"/>
    </source>
</evidence>
<accession>W9VYH9</accession>
<evidence type="ECO:0000256" key="2">
    <source>
        <dbReference type="SAM" id="Coils"/>
    </source>
</evidence>
<dbReference type="OrthoDB" id="5289013at2"/>
<evidence type="ECO:0000259" key="5">
    <source>
        <dbReference type="PROSITE" id="PS50887"/>
    </source>
</evidence>
<feature type="region of interest" description="Disordered" evidence="3">
    <location>
        <begin position="646"/>
        <end position="665"/>
    </location>
</feature>
<feature type="domain" description="GGDEF" evidence="5">
    <location>
        <begin position="507"/>
        <end position="640"/>
    </location>
</feature>
<name>W9VYH9_9GAMM</name>
<feature type="transmembrane region" description="Helical" evidence="4">
    <location>
        <begin position="208"/>
        <end position="227"/>
    </location>
</feature>
<gene>
    <name evidence="6" type="ORF">D779_1409</name>
</gene>
<evidence type="ECO:0000256" key="4">
    <source>
        <dbReference type="SAM" id="Phobius"/>
    </source>
</evidence>
<feature type="transmembrane region" description="Helical" evidence="4">
    <location>
        <begin position="302"/>
        <end position="323"/>
    </location>
</feature>
<sequence length="665" mass="73253">MPQSSAPSSRGWSLAPACPRLDRCLLTQIILWLLLGLTSDRILADPSTLIVSPDEERYELASHVEYLEDPTGELTFAQVSAPGLGAEFRPLPRGDEINFGYSSSTYWLRFSVATASESATEWWLEAAYFSLGQIHLYGPEGPPVLTGNAYPFEQRPVGHRFFVIPIRVGSRATTFYLEIRSVGSLTIPLRLWRPAAFTSETAASYTAMALYFGALAALLLYNLLLYLSLREGSYLIYVCFVASMACGQLALTGIGNQYVWTGWETWNGAASDFGFSAAGVFGLWFARRFLDTRGVMPRLDRMLQIVLAVFAFNLIYIGVHDLLLASTPTPLSSKILSINSLPGCMLVIAAGMIGLRHGRSGARFLLIAWAVLLVGAALASMRNFGWVPTNTLTSYTLQIGSALEMLLLSFALADRIHSERHAREVAQTESLIARQAMVDTLDQAQRTLETRIAERTQELAKANRRLRDSERLLRQAAHSDPLTGLANRLLLDDRIEHALAAAQRDRQSVGLLLVDLDRFKPVNDLHGHSAGDEVLKEVARRIQGTVRVCDTVARIGGDEFVVLLERLHDAVGAIQVADKLVTTLSAPFHIGELELAIGASIGISLYPEDALTAKMLRQHADWSMYAAKRAGGNSYQSYWTIQQTRPSQGNDAPFLDETRMSEASI</sequence>
<keyword evidence="4" id="KW-1133">Transmembrane helix</keyword>